<protein>
    <submittedName>
        <fullName evidence="1">Benzoate 4-monooxygenase cytochrome p450</fullName>
    </submittedName>
</protein>
<dbReference type="Proteomes" id="UP001165186">
    <property type="component" value="Unassembled WGS sequence"/>
</dbReference>
<reference evidence="1" key="1">
    <citation type="submission" date="2024-09" db="EMBL/GenBank/DDBJ databases">
        <title>Draft Genome Sequences of Neofusicoccum parvum.</title>
        <authorList>
            <person name="Ashida A."/>
            <person name="Camagna M."/>
            <person name="Tanaka A."/>
            <person name="Takemoto D."/>
        </authorList>
    </citation>
    <scope>NUCLEOTIDE SEQUENCE</scope>
    <source>
        <strain evidence="1">PPO83</strain>
    </source>
</reference>
<keyword evidence="2" id="KW-1185">Reference proteome</keyword>
<accession>A0ACB5RYA5</accession>
<comment type="caution">
    <text evidence="1">The sequence shown here is derived from an EMBL/GenBank/DDBJ whole genome shotgun (WGS) entry which is preliminary data.</text>
</comment>
<organism evidence="1 2">
    <name type="scientific">Neofusicoccum parvum</name>
    <dbReference type="NCBI Taxonomy" id="310453"/>
    <lineage>
        <taxon>Eukaryota</taxon>
        <taxon>Fungi</taxon>
        <taxon>Dikarya</taxon>
        <taxon>Ascomycota</taxon>
        <taxon>Pezizomycotina</taxon>
        <taxon>Dothideomycetes</taxon>
        <taxon>Dothideomycetes incertae sedis</taxon>
        <taxon>Botryosphaeriales</taxon>
        <taxon>Botryosphaeriaceae</taxon>
        <taxon>Neofusicoccum</taxon>
    </lineage>
</organism>
<sequence>MDLIFIPTYVAAALFAVLLTVKAIQRKYLSPLRAVPDANVLAPFSRFLWAFPQEHSGNITLELPRLHEKLGPLVRIAPNEVSYYSLEVYDAVHKVRSEFTKDPRIYGEFVQDGHPALFSITDPDEHAKRRRLMGQLFNLSKMDNLRELMLQQVNGLVHALRVKRNQAIDLVPACRALEADIVCE</sequence>
<gene>
    <name evidence="1" type="primary">g11281</name>
    <name evidence="1" type="ORF">NpPPO83_00011281</name>
</gene>
<name>A0ACB5RYA5_9PEZI</name>
<evidence type="ECO:0000313" key="2">
    <source>
        <dbReference type="Proteomes" id="UP001165186"/>
    </source>
</evidence>
<proteinExistence type="predicted"/>
<evidence type="ECO:0000313" key="1">
    <source>
        <dbReference type="EMBL" id="GME25436.1"/>
    </source>
</evidence>
<dbReference type="EMBL" id="BSXG01000020">
    <property type="protein sequence ID" value="GME25436.1"/>
    <property type="molecule type" value="Genomic_DNA"/>
</dbReference>